<comment type="caution">
    <text evidence="2">The sequence shown here is derived from an EMBL/GenBank/DDBJ whole genome shotgun (WGS) entry which is preliminary data.</text>
</comment>
<dbReference type="Proteomes" id="UP000236416">
    <property type="component" value="Unassembled WGS sequence"/>
</dbReference>
<evidence type="ECO:0000256" key="1">
    <source>
        <dbReference type="SAM" id="MobiDB-lite"/>
    </source>
</evidence>
<gene>
    <name evidence="2" type="ORF">C2134_00580</name>
</gene>
<evidence type="ECO:0000313" key="2">
    <source>
        <dbReference type="EMBL" id="POB00598.1"/>
    </source>
</evidence>
<evidence type="ECO:0000313" key="3">
    <source>
        <dbReference type="Proteomes" id="UP000236416"/>
    </source>
</evidence>
<organism evidence="2 3">
    <name type="scientific">Chromobacterium sinusclupearum</name>
    <dbReference type="NCBI Taxonomy" id="2077146"/>
    <lineage>
        <taxon>Bacteria</taxon>
        <taxon>Pseudomonadati</taxon>
        <taxon>Pseudomonadota</taxon>
        <taxon>Betaproteobacteria</taxon>
        <taxon>Neisseriales</taxon>
        <taxon>Chromobacteriaceae</taxon>
        <taxon>Chromobacterium</taxon>
    </lineage>
</organism>
<accession>A0A2K4MUC4</accession>
<reference evidence="2 3" key="1">
    <citation type="submission" date="2018-01" db="EMBL/GenBank/DDBJ databases">
        <title>Genomic Sequence of Chromobacterium MWU13-2610 from wild cranberry bogs within the Cape Cod National Seashore.</title>
        <authorList>
            <person name="O'Hara-Hanley K."/>
            <person name="Soby S."/>
            <person name="Harrison A."/>
        </authorList>
    </citation>
    <scope>NUCLEOTIDE SEQUENCE [LARGE SCALE GENOMIC DNA]</scope>
    <source>
        <strain evidence="2 3">MWU13-2610</strain>
    </source>
</reference>
<proteinExistence type="predicted"/>
<protein>
    <submittedName>
        <fullName evidence="2">Uncharacterized protein</fullName>
    </submittedName>
</protein>
<keyword evidence="3" id="KW-1185">Reference proteome</keyword>
<sequence length="335" mass="37475">MIVTQLSGISWNAQTRQLAIDNAQVAELRRNIAQSSAQNQAFFSLTVNEKEYRASVDGDGKIQVRRNWEGVSLLSRLFKPFYGHCSQAIEAALNKVSKPEHDAFMQERRECNRIYAENFSQLCAELRHRVERQEDWDLSGLFRVPGNKARMEATMRGMERGAVDFSEMSNDDLAGIIKRSKMMVDISQVKNFLVKDKLGKEISICYGKAIRDSHENKEQRRCKELAVSTIAFCYSRAAETGEFSKYAISLSAALFDSKSSNDSKHDEDALLLRARGQELTGAILENWPDSANRPPVAPKPKLSTAENGAFPPVKGAEFGNVIAQLESVFANRGSV</sequence>
<name>A0A2K4MUC4_9NEIS</name>
<dbReference type="AlphaFoldDB" id="A0A2K4MUC4"/>
<dbReference type="RefSeq" id="WP_103316649.1">
    <property type="nucleotide sequence ID" value="NZ_PPTF01000002.1"/>
</dbReference>
<dbReference type="EMBL" id="PPTF01000002">
    <property type="protein sequence ID" value="POB00598.1"/>
    <property type="molecule type" value="Genomic_DNA"/>
</dbReference>
<feature type="region of interest" description="Disordered" evidence="1">
    <location>
        <begin position="287"/>
        <end position="306"/>
    </location>
</feature>